<evidence type="ECO:0000313" key="8">
    <source>
        <dbReference type="EMBL" id="PON26645.1"/>
    </source>
</evidence>
<dbReference type="RefSeq" id="XP_018662261.1">
    <property type="nucleotide sequence ID" value="XM_018804448.1"/>
</dbReference>
<dbReference type="InterPro" id="IPR016169">
    <property type="entry name" value="FAD-bd_PCMH_sub2"/>
</dbReference>
<keyword evidence="3" id="KW-0285">Flavoprotein</keyword>
<feature type="domain" description="Berberine/berberine-like" evidence="7">
    <location>
        <begin position="531"/>
        <end position="568"/>
    </location>
</feature>
<dbReference type="PANTHER" id="PTHR42973:SF39">
    <property type="entry name" value="FAD-BINDING PCMH-TYPE DOMAIN-CONTAINING PROTEIN"/>
    <property type="match status" value="1"/>
</dbReference>
<comment type="similarity">
    <text evidence="2">Belongs to the oxygen-dependent FAD-linked oxidoreductase family.</text>
</comment>
<organism evidence="8 9">
    <name type="scientific">Trichoderma gamsii</name>
    <dbReference type="NCBI Taxonomy" id="398673"/>
    <lineage>
        <taxon>Eukaryota</taxon>
        <taxon>Fungi</taxon>
        <taxon>Dikarya</taxon>
        <taxon>Ascomycota</taxon>
        <taxon>Pezizomycotina</taxon>
        <taxon>Sordariomycetes</taxon>
        <taxon>Hypocreomycetidae</taxon>
        <taxon>Hypocreales</taxon>
        <taxon>Hypocreaceae</taxon>
        <taxon>Trichoderma</taxon>
    </lineage>
</organism>
<dbReference type="GO" id="GO:0050660">
    <property type="term" value="F:flavin adenine dinucleotide binding"/>
    <property type="evidence" value="ECO:0007669"/>
    <property type="project" value="InterPro"/>
</dbReference>
<evidence type="ECO:0000256" key="2">
    <source>
        <dbReference type="ARBA" id="ARBA00005466"/>
    </source>
</evidence>
<dbReference type="GeneID" id="29984531"/>
<evidence type="ECO:0000259" key="7">
    <source>
        <dbReference type="Pfam" id="PF08031"/>
    </source>
</evidence>
<dbReference type="Proteomes" id="UP000054821">
    <property type="component" value="Unassembled WGS sequence"/>
</dbReference>
<dbReference type="GO" id="GO:0016491">
    <property type="term" value="F:oxidoreductase activity"/>
    <property type="evidence" value="ECO:0007669"/>
    <property type="project" value="UniProtKB-KW"/>
</dbReference>
<feature type="chain" id="PRO_5015177837" evidence="6">
    <location>
        <begin position="22"/>
        <end position="599"/>
    </location>
</feature>
<comment type="cofactor">
    <cofactor evidence="1">
        <name>FAD</name>
        <dbReference type="ChEBI" id="CHEBI:57692"/>
    </cofactor>
</comment>
<dbReference type="Gene3D" id="3.40.462.20">
    <property type="match status" value="1"/>
</dbReference>
<proteinExistence type="inferred from homology"/>
<name>A0A2P4ZQS2_9HYPO</name>
<keyword evidence="6" id="KW-0732">Signal</keyword>
<evidence type="ECO:0000256" key="3">
    <source>
        <dbReference type="ARBA" id="ARBA00022630"/>
    </source>
</evidence>
<evidence type="ECO:0000256" key="4">
    <source>
        <dbReference type="ARBA" id="ARBA00022827"/>
    </source>
</evidence>
<dbReference type="AlphaFoldDB" id="A0A2P4ZQS2"/>
<protein>
    <submittedName>
        <fullName evidence="8">Ent-kaurene oxidase</fullName>
    </submittedName>
</protein>
<feature type="signal peptide" evidence="6">
    <location>
        <begin position="1"/>
        <end position="21"/>
    </location>
</feature>
<evidence type="ECO:0000313" key="9">
    <source>
        <dbReference type="Proteomes" id="UP000054821"/>
    </source>
</evidence>
<dbReference type="Gene3D" id="3.30.465.10">
    <property type="match status" value="2"/>
</dbReference>
<comment type="caution">
    <text evidence="8">The sequence shown here is derived from an EMBL/GenBank/DDBJ whole genome shotgun (WGS) entry which is preliminary data.</text>
</comment>
<reference evidence="8 9" key="1">
    <citation type="journal article" date="2016" name="Genome Announc.">
        <title>Draft Whole-Genome Sequence of Trichoderma gamsii T6085, a Promising Biocontrol Agent of Fusarium Head Blight on Wheat.</title>
        <authorList>
            <person name="Baroncelli R."/>
            <person name="Zapparata A."/>
            <person name="Piaggeschi G."/>
            <person name="Sarrocco S."/>
            <person name="Vannacci G."/>
        </authorList>
    </citation>
    <scope>NUCLEOTIDE SEQUENCE [LARGE SCALE GENOMIC DNA]</scope>
    <source>
        <strain evidence="8 9">T6085</strain>
    </source>
</reference>
<sequence>MYLVTSSSLSALLIAGNGVTGYHITASPRECDGPSVPMADWKTLNATVGGRLHAAKPLAEPCYSTYHNSSGEFAFSDKAACSIIKASYLDSHFHANQLGGYLNTNWATCQATGQGCGLNFSDPIQSVPSSSVCFQGSVSNYYINVSDVSHVQAGLSFARKHRVPLIVKNTGHDYKGRSSGPGTLALWTHNVQPEIELSANFTPAGCHVGAGKAVTYGAGQQWEGLYKFAEANDIFLVGGSDLTVGAAVMLPNGTYVTASRCHNQDLFFALRGGGGSAFGVVWEVTSRAWDTREVQVVNVLFAAASISAYNAFFDLATQNANKWASEGWGGSIFAGGGGRNVIGFQVYNMALSLDDAKASMQPLFGFVASSNNSAQVIESDITSFPTIWQAYQAKLVPILESAGIGVALASRLIPSDLLAESAGQKAVAAALAQISNDLTFPTSASQTDPLSVNYTAPVQILMTAPYGYKPVSPGESFADSSVTPAWRKSTWHAIMIQNFASQADKETISTAFSAVHAAGDKLRALAPDSGAYQNEADVFETDPVGAYWGKENYNKLKAIKNAIDPDNILTCWDCIGSVRTDNRYQCYPDVAGPSNKNSA</sequence>
<dbReference type="STRING" id="398673.A0A2P4ZQS2"/>
<gene>
    <name evidence="8" type="ORF">TGAM01_v204655</name>
</gene>
<accession>A0A2P4ZQS2</accession>
<keyword evidence="4" id="KW-0274">FAD</keyword>
<dbReference type="EMBL" id="JPDN02000013">
    <property type="protein sequence ID" value="PON26645.1"/>
    <property type="molecule type" value="Genomic_DNA"/>
</dbReference>
<evidence type="ECO:0000256" key="5">
    <source>
        <dbReference type="ARBA" id="ARBA00023002"/>
    </source>
</evidence>
<dbReference type="InterPro" id="IPR036318">
    <property type="entry name" value="FAD-bd_PCMH-like_sf"/>
</dbReference>
<dbReference type="Pfam" id="PF08031">
    <property type="entry name" value="BBE"/>
    <property type="match status" value="1"/>
</dbReference>
<evidence type="ECO:0000256" key="6">
    <source>
        <dbReference type="SAM" id="SignalP"/>
    </source>
</evidence>
<dbReference type="InterPro" id="IPR012951">
    <property type="entry name" value="BBE"/>
</dbReference>
<dbReference type="InterPro" id="IPR050416">
    <property type="entry name" value="FAD-linked_Oxidoreductase"/>
</dbReference>
<dbReference type="PANTHER" id="PTHR42973">
    <property type="entry name" value="BINDING OXIDOREDUCTASE, PUTATIVE (AFU_ORTHOLOGUE AFUA_1G17690)-RELATED"/>
    <property type="match status" value="1"/>
</dbReference>
<evidence type="ECO:0000256" key="1">
    <source>
        <dbReference type="ARBA" id="ARBA00001974"/>
    </source>
</evidence>
<keyword evidence="9" id="KW-1185">Reference proteome</keyword>
<keyword evidence="5" id="KW-0560">Oxidoreductase</keyword>
<dbReference type="SUPFAM" id="SSF56176">
    <property type="entry name" value="FAD-binding/transporter-associated domain-like"/>
    <property type="match status" value="1"/>
</dbReference>